<evidence type="ECO:0000313" key="2">
    <source>
        <dbReference type="EMBL" id="KAF7919940.1"/>
    </source>
</evidence>
<evidence type="ECO:0000256" key="1">
    <source>
        <dbReference type="SAM" id="MobiDB-lite"/>
    </source>
</evidence>
<gene>
    <name evidence="2" type="ORF">EAE98_009174</name>
</gene>
<comment type="caution">
    <text evidence="2">The sequence shown here is derived from an EMBL/GenBank/DDBJ whole genome shotgun (WGS) entry which is preliminary data.</text>
</comment>
<feature type="compositionally biased region" description="Basic and acidic residues" evidence="1">
    <location>
        <begin position="9"/>
        <end position="19"/>
    </location>
</feature>
<dbReference type="Proteomes" id="UP000783213">
    <property type="component" value="Unassembled WGS sequence"/>
</dbReference>
<feature type="region of interest" description="Disordered" evidence="1">
    <location>
        <begin position="1"/>
        <end position="21"/>
    </location>
</feature>
<sequence>MDFDAQLEPDGKREPDHIESGANVRRGTGYFYMDVSFESLATIAGNNIDSTVTEGLRGGEKIEVTDLW</sequence>
<dbReference type="GeneID" id="62235945"/>
<evidence type="ECO:0000313" key="3">
    <source>
        <dbReference type="Proteomes" id="UP000783213"/>
    </source>
</evidence>
<organism evidence="2 3">
    <name type="scientific">Botrytis deweyae</name>
    <dbReference type="NCBI Taxonomy" id="2478750"/>
    <lineage>
        <taxon>Eukaryota</taxon>
        <taxon>Fungi</taxon>
        <taxon>Dikarya</taxon>
        <taxon>Ascomycota</taxon>
        <taxon>Pezizomycotina</taxon>
        <taxon>Leotiomycetes</taxon>
        <taxon>Helotiales</taxon>
        <taxon>Sclerotiniaceae</taxon>
        <taxon>Botrytis</taxon>
    </lineage>
</organism>
<accession>A0ABQ7ICD0</accession>
<keyword evidence="3" id="KW-1185">Reference proteome</keyword>
<proteinExistence type="predicted"/>
<dbReference type="RefSeq" id="XP_038806861.1">
    <property type="nucleotide sequence ID" value="XM_038956795.1"/>
</dbReference>
<dbReference type="EMBL" id="RCSX01000026">
    <property type="protein sequence ID" value="KAF7919940.1"/>
    <property type="molecule type" value="Genomic_DNA"/>
</dbReference>
<reference evidence="2 3" key="1">
    <citation type="journal article" date="2020" name="Genome Biol. Evol.">
        <title>Comparative genomics of Sclerotiniaceae.</title>
        <authorList>
            <person name="Valero Jimenez C.A."/>
            <person name="Steentjes M."/>
            <person name="Scholten O.E."/>
            <person name="Van Kan J.A.L."/>
        </authorList>
    </citation>
    <scope>NUCLEOTIDE SEQUENCE [LARGE SCALE GENOMIC DNA]</scope>
    <source>
        <strain evidence="2 3">B1</strain>
    </source>
</reference>
<protein>
    <submittedName>
        <fullName evidence="2">Uncharacterized protein</fullName>
    </submittedName>
</protein>
<name>A0ABQ7ICD0_9HELO</name>